<feature type="chain" id="PRO_5012043014" evidence="1">
    <location>
        <begin position="24"/>
        <end position="175"/>
    </location>
</feature>
<dbReference type="EMBL" id="NVWI01000001">
    <property type="protein sequence ID" value="PCJ43351.1"/>
    <property type="molecule type" value="Genomic_DNA"/>
</dbReference>
<accession>A0A2A5CIM5</accession>
<feature type="domain" description="Transglycosylase SLT" evidence="2">
    <location>
        <begin position="33"/>
        <end position="150"/>
    </location>
</feature>
<dbReference type="SUPFAM" id="SSF53955">
    <property type="entry name" value="Lysozyme-like"/>
    <property type="match status" value="1"/>
</dbReference>
<dbReference type="Pfam" id="PF01464">
    <property type="entry name" value="SLT"/>
    <property type="match status" value="1"/>
</dbReference>
<proteinExistence type="predicted"/>
<reference evidence="4" key="1">
    <citation type="submission" date="2017-08" db="EMBL/GenBank/DDBJ databases">
        <title>A dynamic microbial community with high functional redundancy inhabits the cold, oxic subseafloor aquifer.</title>
        <authorList>
            <person name="Tully B.J."/>
            <person name="Wheat C.G."/>
            <person name="Glazer B.T."/>
            <person name="Huber J.A."/>
        </authorList>
    </citation>
    <scope>NUCLEOTIDE SEQUENCE [LARGE SCALE GENOMIC DNA]</scope>
</reference>
<comment type="caution">
    <text evidence="3">The sequence shown here is derived from an EMBL/GenBank/DDBJ whole genome shotgun (WGS) entry which is preliminary data.</text>
</comment>
<gene>
    <name evidence="3" type="ORF">COA71_00310</name>
</gene>
<sequence>MNRRNFTQWVVGMALLKGNATLAAIPSAYQRVGRARHVPADILYAVAMAESGSPYQQSQQPWPWALNIAGEGIYCATQQEALQKALAAIALDQSIDLGLMQVSWHWHHQRFQHVSEALVPFNNLNVGAIILREQFELNGDWWKAVGAYHDPGKDQQSLIQAEHYRQKVKQHWEQL</sequence>
<evidence type="ECO:0000256" key="1">
    <source>
        <dbReference type="SAM" id="SignalP"/>
    </source>
</evidence>
<name>A0A2A5CIM5_9GAMM</name>
<dbReference type="InterPro" id="IPR008258">
    <property type="entry name" value="Transglycosylase_SLT_dom_1"/>
</dbReference>
<dbReference type="AlphaFoldDB" id="A0A2A5CIM5"/>
<evidence type="ECO:0000313" key="3">
    <source>
        <dbReference type="EMBL" id="PCJ43351.1"/>
    </source>
</evidence>
<evidence type="ECO:0000313" key="4">
    <source>
        <dbReference type="Proteomes" id="UP000228987"/>
    </source>
</evidence>
<dbReference type="Gene3D" id="1.10.530.10">
    <property type="match status" value="1"/>
</dbReference>
<organism evidence="3 4">
    <name type="scientific">SAR86 cluster bacterium</name>
    <dbReference type="NCBI Taxonomy" id="2030880"/>
    <lineage>
        <taxon>Bacteria</taxon>
        <taxon>Pseudomonadati</taxon>
        <taxon>Pseudomonadota</taxon>
        <taxon>Gammaproteobacteria</taxon>
        <taxon>SAR86 cluster</taxon>
    </lineage>
</organism>
<evidence type="ECO:0000259" key="2">
    <source>
        <dbReference type="Pfam" id="PF01464"/>
    </source>
</evidence>
<dbReference type="Proteomes" id="UP000228987">
    <property type="component" value="Unassembled WGS sequence"/>
</dbReference>
<keyword evidence="1" id="KW-0732">Signal</keyword>
<dbReference type="InterPro" id="IPR023346">
    <property type="entry name" value="Lysozyme-like_dom_sf"/>
</dbReference>
<feature type="signal peptide" evidence="1">
    <location>
        <begin position="1"/>
        <end position="23"/>
    </location>
</feature>
<protein>
    <submittedName>
        <fullName evidence="3">Lytic transglycosylase</fullName>
    </submittedName>
</protein>